<dbReference type="EMBL" id="CP011387">
    <property type="protein sequence ID" value="ANE44917.1"/>
    <property type="molecule type" value="Genomic_DNA"/>
</dbReference>
<evidence type="ECO:0000313" key="2">
    <source>
        <dbReference type="EMBL" id="ANE44917.1"/>
    </source>
</evidence>
<dbReference type="Proteomes" id="UP000077363">
    <property type="component" value="Chromosome"/>
</dbReference>
<organism evidence="2 3">
    <name type="scientific">Deinococcus puniceus</name>
    <dbReference type="NCBI Taxonomy" id="1182568"/>
    <lineage>
        <taxon>Bacteria</taxon>
        <taxon>Thermotogati</taxon>
        <taxon>Deinococcota</taxon>
        <taxon>Deinococci</taxon>
        <taxon>Deinococcales</taxon>
        <taxon>Deinococcaceae</taxon>
        <taxon>Deinococcus</taxon>
    </lineage>
</organism>
<dbReference type="GO" id="GO:0016740">
    <property type="term" value="F:transferase activity"/>
    <property type="evidence" value="ECO:0007669"/>
    <property type="project" value="UniProtKB-KW"/>
</dbReference>
<name>A0A172TDC9_9DEIO</name>
<dbReference type="InterPro" id="IPR002575">
    <property type="entry name" value="Aminoglycoside_PTrfase"/>
</dbReference>
<sequence length="324" mass="35075">MDWLNRWREAQNLEAPAVVPRLPPGVRAAFPGALRCLEAWTGEGAGFARYASAHGPLFLKYLPAAAQQPRPYHRLAREIAYLRDLAPLSPVPHAPLLHAAQDSATHRAHLITADLTDSTLGWGAFASDEAREGALLDIVRLLALHHAFWWNRPEVTAPTAQAEWTWNPARAVRQAQEIARFSGAAVQDAARQLPELLAATSGVTLAHGDIHSGQVLWPEGGGPPILIDYGQTQTAPLGVDFAHLLALRLNAAERLRLGPSLRATYLAELARHGLTLSTQQFAHEERAGLALNLLSTARQAVRTTDRESGVGEALERAAAAWQAG</sequence>
<dbReference type="Pfam" id="PF01636">
    <property type="entry name" value="APH"/>
    <property type="match status" value="1"/>
</dbReference>
<proteinExistence type="predicted"/>
<dbReference type="STRING" id="1182568.SU48_09835"/>
<evidence type="ECO:0000313" key="3">
    <source>
        <dbReference type="Proteomes" id="UP000077363"/>
    </source>
</evidence>
<evidence type="ECO:0000259" key="1">
    <source>
        <dbReference type="Pfam" id="PF01636"/>
    </source>
</evidence>
<accession>A0A172TDC9</accession>
<dbReference type="SUPFAM" id="SSF56112">
    <property type="entry name" value="Protein kinase-like (PK-like)"/>
    <property type="match status" value="1"/>
</dbReference>
<keyword evidence="2" id="KW-0808">Transferase</keyword>
<dbReference type="InterPro" id="IPR011009">
    <property type="entry name" value="Kinase-like_dom_sf"/>
</dbReference>
<reference evidence="2 3" key="1">
    <citation type="submission" date="2015-01" db="EMBL/GenBank/DDBJ databases">
        <title>Deinococcus puniceus/DY1/ whole genome sequencing.</title>
        <authorList>
            <person name="Kim M.K."/>
            <person name="Srinivasan S."/>
            <person name="Lee J.-J."/>
        </authorList>
    </citation>
    <scope>NUCLEOTIDE SEQUENCE [LARGE SCALE GENOMIC DNA]</scope>
    <source>
        <strain evidence="2 3">DY1</strain>
    </source>
</reference>
<gene>
    <name evidence="2" type="ORF">SU48_09835</name>
</gene>
<keyword evidence="3" id="KW-1185">Reference proteome</keyword>
<dbReference type="AlphaFoldDB" id="A0A172TDC9"/>
<protein>
    <submittedName>
        <fullName evidence="2">Aminoglycoside phosphotransferase</fullName>
    </submittedName>
</protein>
<dbReference type="PATRIC" id="fig|1182568.3.peg.2050"/>
<dbReference type="KEGG" id="dpu:SU48_09835"/>
<feature type="domain" description="Aminoglycoside phosphotransferase" evidence="1">
    <location>
        <begin position="55"/>
        <end position="267"/>
    </location>
</feature>
<dbReference type="RefSeq" id="WP_064015980.1">
    <property type="nucleotide sequence ID" value="NZ_CP011387.1"/>
</dbReference>
<dbReference type="Gene3D" id="3.90.1200.10">
    <property type="match status" value="1"/>
</dbReference>